<organism evidence="1 3">
    <name type="scientific">Madurella mycetomatis</name>
    <dbReference type="NCBI Taxonomy" id="100816"/>
    <lineage>
        <taxon>Eukaryota</taxon>
        <taxon>Fungi</taxon>
        <taxon>Dikarya</taxon>
        <taxon>Ascomycota</taxon>
        <taxon>Pezizomycotina</taxon>
        <taxon>Sordariomycetes</taxon>
        <taxon>Sordariomycetidae</taxon>
        <taxon>Sordariales</taxon>
        <taxon>Sordariales incertae sedis</taxon>
        <taxon>Madurella</taxon>
    </lineage>
</organism>
<dbReference type="AlphaFoldDB" id="A0A175W4V1"/>
<dbReference type="EMBL" id="LCTW02000034">
    <property type="protein sequence ID" value="KXX81482.1"/>
    <property type="molecule type" value="Genomic_DNA"/>
</dbReference>
<keyword evidence="3" id="KW-1185">Reference proteome</keyword>
<dbReference type="Proteomes" id="UP000078237">
    <property type="component" value="Unassembled WGS sequence"/>
</dbReference>
<name>A0A175W4V1_9PEZI</name>
<reference evidence="1 3" key="3">
    <citation type="submission" date="2016-01" db="EMBL/GenBank/DDBJ databases">
        <title>Madurella mycetomatis genome sequencing.</title>
        <authorList>
            <person name="Van De Sande W."/>
        </authorList>
    </citation>
    <scope>NUCLEOTIDE SEQUENCE [LARGE SCALE GENOMIC DNA]</scope>
    <source>
        <strain evidence="3">mm55</strain>
        <strain evidence="1">Mm55</strain>
    </source>
</reference>
<evidence type="ECO:0000313" key="3">
    <source>
        <dbReference type="Proteomes" id="UP000078237"/>
    </source>
</evidence>
<evidence type="ECO:0000313" key="2">
    <source>
        <dbReference type="EMBL" id="KXX81482.1"/>
    </source>
</evidence>
<dbReference type="VEuPathDB" id="FungiDB:MMYC01_205145"/>
<dbReference type="EMBL" id="LCTW02000137">
    <property type="protein sequence ID" value="KXX78004.1"/>
    <property type="molecule type" value="Genomic_DNA"/>
</dbReference>
<reference evidence="1" key="2">
    <citation type="submission" date="2015-06" db="EMBL/GenBank/DDBJ databases">
        <authorList>
            <person name="Hoefler B.C."/>
            <person name="Straight P.D."/>
        </authorList>
    </citation>
    <scope>NUCLEOTIDE SEQUENCE [LARGE SCALE GENOMIC DNA]</scope>
    <source>
        <strain evidence="1">Mm55</strain>
    </source>
</reference>
<proteinExistence type="predicted"/>
<sequence>MPSAFYFPAGRNGSGEEADYWNSVLRAGLATFNHDAGQLNFAFFGALNLAVDFPGQTVMSATFEGIGLAQGHTENWGHNWWLRGKSCAYIGGVRSSVMGWMGMGKPVQ</sequence>
<comment type="caution">
    <text evidence="1">The sequence shown here is derived from an EMBL/GenBank/DDBJ whole genome shotgun (WGS) entry which is preliminary data.</text>
</comment>
<reference evidence="3" key="1">
    <citation type="submission" date="2015-06" db="EMBL/GenBank/DDBJ databases">
        <authorList>
            <person name="van de Sande W.W.J."/>
        </authorList>
    </citation>
    <scope>NUCLEOTIDE SEQUENCE [LARGE SCALE GENOMIC DNA]</scope>
    <source>
        <strain evidence="3">mm55</strain>
    </source>
</reference>
<gene>
    <name evidence="2" type="ORF">MMYC01_201722</name>
    <name evidence="1" type="ORF">MMYC01_205145</name>
</gene>
<protein>
    <submittedName>
        <fullName evidence="1">Uncharacterized protein</fullName>
    </submittedName>
</protein>
<dbReference type="VEuPathDB" id="FungiDB:MMYC01_201722"/>
<accession>A0A175W4V1</accession>
<evidence type="ECO:0000313" key="1">
    <source>
        <dbReference type="EMBL" id="KXX78004.1"/>
    </source>
</evidence>